<dbReference type="AlphaFoldDB" id="A0ABD0NKZ1"/>
<feature type="region of interest" description="Disordered" evidence="1">
    <location>
        <begin position="1"/>
        <end position="134"/>
    </location>
</feature>
<reference evidence="2 3" key="1">
    <citation type="submission" date="2024-05" db="EMBL/GenBank/DDBJ databases">
        <title>Genome sequencing and assembly of Indian major carp, Cirrhinus mrigala (Hamilton, 1822).</title>
        <authorList>
            <person name="Mohindra V."/>
            <person name="Chowdhury L.M."/>
            <person name="Lal K."/>
            <person name="Jena J.K."/>
        </authorList>
    </citation>
    <scope>NUCLEOTIDE SEQUENCE [LARGE SCALE GENOMIC DNA]</scope>
    <source>
        <strain evidence="2">CM1030</strain>
        <tissue evidence="2">Blood</tissue>
    </source>
</reference>
<evidence type="ECO:0000256" key="1">
    <source>
        <dbReference type="SAM" id="MobiDB-lite"/>
    </source>
</evidence>
<sequence>PSQNPVGVYPSNQGFMAPPQPGYVNNLPTKGPPPPAGPSLYGRHQPSPVGAPGALPASPNHMSGPSGPPQGSATPPPANSYYQHPRQPGWSGVTPPPPAGNNASPVPPAMYRGGTGTPPVFQNAMQPPAPSVNNAAMTGTSLALTDTTGQKPGIMKIC</sequence>
<evidence type="ECO:0000313" key="2">
    <source>
        <dbReference type="EMBL" id="KAL0161876.1"/>
    </source>
</evidence>
<evidence type="ECO:0000313" key="3">
    <source>
        <dbReference type="Proteomes" id="UP001529510"/>
    </source>
</evidence>
<dbReference type="EMBL" id="JAMKFB020000021">
    <property type="protein sequence ID" value="KAL0161876.1"/>
    <property type="molecule type" value="Genomic_DNA"/>
</dbReference>
<feature type="non-terminal residue" evidence="2">
    <location>
        <position position="1"/>
    </location>
</feature>
<organism evidence="2 3">
    <name type="scientific">Cirrhinus mrigala</name>
    <name type="common">Mrigala</name>
    <dbReference type="NCBI Taxonomy" id="683832"/>
    <lineage>
        <taxon>Eukaryota</taxon>
        <taxon>Metazoa</taxon>
        <taxon>Chordata</taxon>
        <taxon>Craniata</taxon>
        <taxon>Vertebrata</taxon>
        <taxon>Euteleostomi</taxon>
        <taxon>Actinopterygii</taxon>
        <taxon>Neopterygii</taxon>
        <taxon>Teleostei</taxon>
        <taxon>Ostariophysi</taxon>
        <taxon>Cypriniformes</taxon>
        <taxon>Cyprinidae</taxon>
        <taxon>Labeoninae</taxon>
        <taxon>Labeonini</taxon>
        <taxon>Cirrhinus</taxon>
    </lineage>
</organism>
<gene>
    <name evidence="2" type="ORF">M9458_041272</name>
</gene>
<protein>
    <submittedName>
        <fullName evidence="2">Uncharacterized protein</fullName>
    </submittedName>
</protein>
<feature type="compositionally biased region" description="Polar residues" evidence="1">
    <location>
        <begin position="1"/>
        <end position="14"/>
    </location>
</feature>
<keyword evidence="3" id="KW-1185">Reference proteome</keyword>
<proteinExistence type="predicted"/>
<comment type="caution">
    <text evidence="2">The sequence shown here is derived from an EMBL/GenBank/DDBJ whole genome shotgun (WGS) entry which is preliminary data.</text>
</comment>
<name>A0ABD0NKZ1_CIRMR</name>
<accession>A0ABD0NKZ1</accession>
<dbReference type="Proteomes" id="UP001529510">
    <property type="component" value="Unassembled WGS sequence"/>
</dbReference>